<dbReference type="Pfam" id="PF08402">
    <property type="entry name" value="TOBE_2"/>
    <property type="match status" value="1"/>
</dbReference>
<evidence type="ECO:0000256" key="5">
    <source>
        <dbReference type="ARBA" id="ARBA00022840"/>
    </source>
</evidence>
<dbReference type="STRING" id="360411.AC812_11660"/>
<dbReference type="SUPFAM" id="SSF50331">
    <property type="entry name" value="MOP-like"/>
    <property type="match status" value="1"/>
</dbReference>
<dbReference type="PANTHER" id="PTHR42781:SF4">
    <property type="entry name" value="SPERMIDINE_PUTRESCINE IMPORT ATP-BINDING PROTEIN POTA"/>
    <property type="match status" value="1"/>
</dbReference>
<evidence type="ECO:0000256" key="1">
    <source>
        <dbReference type="ARBA" id="ARBA00022448"/>
    </source>
</evidence>
<dbReference type="InterPro" id="IPR003439">
    <property type="entry name" value="ABC_transporter-like_ATP-bd"/>
</dbReference>
<keyword evidence="4" id="KW-0547">Nucleotide-binding</keyword>
<dbReference type="GO" id="GO:0015408">
    <property type="term" value="F:ABC-type ferric iron transporter activity"/>
    <property type="evidence" value="ECO:0007669"/>
    <property type="project" value="InterPro"/>
</dbReference>
<dbReference type="InterPro" id="IPR013611">
    <property type="entry name" value="Transp-assoc_OB_typ2"/>
</dbReference>
<evidence type="ECO:0000256" key="6">
    <source>
        <dbReference type="ARBA" id="ARBA00023004"/>
    </source>
</evidence>
<evidence type="ECO:0000256" key="7">
    <source>
        <dbReference type="ARBA" id="ARBA00023065"/>
    </source>
</evidence>
<dbReference type="Proteomes" id="UP000050514">
    <property type="component" value="Unassembled WGS sequence"/>
</dbReference>
<dbReference type="GO" id="GO:0015418">
    <property type="term" value="F:ABC-type quaternary ammonium compound transporting activity"/>
    <property type="evidence" value="ECO:0007669"/>
    <property type="project" value="UniProtKB-EC"/>
</dbReference>
<reference evidence="11 12" key="1">
    <citation type="submission" date="2015-07" db="EMBL/GenBank/DDBJ databases">
        <title>Draft genome of Bellilinea caldifistulae DSM 17877.</title>
        <authorList>
            <person name="Hemp J."/>
            <person name="Ward L.M."/>
            <person name="Pace L.A."/>
            <person name="Fischer W.W."/>
        </authorList>
    </citation>
    <scope>NUCLEOTIDE SEQUENCE [LARGE SCALE GENOMIC DNA]</scope>
    <source>
        <strain evidence="11 12">GOMI-1</strain>
    </source>
</reference>
<protein>
    <recommendedName>
        <fullName evidence="9">ABC-type quaternary amine transporter</fullName>
        <ecNumber evidence="9">7.6.2.9</ecNumber>
    </recommendedName>
</protein>
<dbReference type="PANTHER" id="PTHR42781">
    <property type="entry name" value="SPERMIDINE/PUTRESCINE IMPORT ATP-BINDING PROTEIN POTA"/>
    <property type="match status" value="1"/>
</dbReference>
<dbReference type="InterPro" id="IPR027417">
    <property type="entry name" value="P-loop_NTPase"/>
</dbReference>
<dbReference type="AlphaFoldDB" id="A0A0P6XHS3"/>
<evidence type="ECO:0000256" key="8">
    <source>
        <dbReference type="ARBA" id="ARBA00023136"/>
    </source>
</evidence>
<evidence type="ECO:0000313" key="12">
    <source>
        <dbReference type="Proteomes" id="UP000050514"/>
    </source>
</evidence>
<keyword evidence="5" id="KW-0067">ATP-binding</keyword>
<keyword evidence="1" id="KW-0813">Transport</keyword>
<dbReference type="CDD" id="cd03259">
    <property type="entry name" value="ABC_Carb_Solutes_like"/>
    <property type="match status" value="1"/>
</dbReference>
<evidence type="ECO:0000256" key="2">
    <source>
        <dbReference type="ARBA" id="ARBA00022475"/>
    </source>
</evidence>
<dbReference type="InterPro" id="IPR008995">
    <property type="entry name" value="Mo/tungstate-bd_C_term_dom"/>
</dbReference>
<sequence length="363" mass="40365">MKEPLIKCDHLKKAYHTQPAVEDVSLHVYEGEILAVVGPSGCGKTTTLRLIAGFERPERGEIWMQGRLLSSPDIFVPPEKRRIGVVFQDYALFPHLTVYENVAFGLRKQPHPQVNRQVNQMLELVGLNHLGKRMPHELSGGERQRVALARALAPRPQVLLLDEPFSSLDLDLRLKLREEVRTLLKGMGLTALFVTHDQEEALYMGDRLAIMNEGVVQQLDQPEVIFSQPINPFVAEFMGSANFLPGRVVEQGIETEIGLIPQQVSLPAGSEVELAVRADDVGFDLKGPANGVILSRVFKGVMNVYKVRLHSGLVLEAFQPHYRLFAEGQPVRVFADAGHELACFHNGAAIKGDERHLDGVTKD</sequence>
<feature type="domain" description="ABC transporter" evidence="10">
    <location>
        <begin position="6"/>
        <end position="238"/>
    </location>
</feature>
<dbReference type="InterPro" id="IPR003593">
    <property type="entry name" value="AAA+_ATPase"/>
</dbReference>
<dbReference type="InterPro" id="IPR015853">
    <property type="entry name" value="ABC_transpr_FbpC"/>
</dbReference>
<gene>
    <name evidence="11" type="ORF">AC812_11660</name>
</gene>
<dbReference type="SUPFAM" id="SSF52540">
    <property type="entry name" value="P-loop containing nucleoside triphosphate hydrolases"/>
    <property type="match status" value="1"/>
</dbReference>
<dbReference type="EC" id="7.6.2.9" evidence="9"/>
<dbReference type="GO" id="GO:0016887">
    <property type="term" value="F:ATP hydrolysis activity"/>
    <property type="evidence" value="ECO:0007669"/>
    <property type="project" value="InterPro"/>
</dbReference>
<dbReference type="InterPro" id="IPR050093">
    <property type="entry name" value="ABC_SmlMolc_Importer"/>
</dbReference>
<keyword evidence="7" id="KW-0406">Ion transport</keyword>
<dbReference type="GO" id="GO:0043190">
    <property type="term" value="C:ATP-binding cassette (ABC) transporter complex"/>
    <property type="evidence" value="ECO:0007669"/>
    <property type="project" value="InterPro"/>
</dbReference>
<keyword evidence="3" id="KW-0410">Iron transport</keyword>
<evidence type="ECO:0000256" key="9">
    <source>
        <dbReference type="ARBA" id="ARBA00066388"/>
    </source>
</evidence>
<keyword evidence="2" id="KW-1003">Cell membrane</keyword>
<keyword evidence="6" id="KW-0408">Iron</keyword>
<name>A0A0P6XHS3_9CHLR</name>
<dbReference type="RefSeq" id="WP_061918668.1">
    <property type="nucleotide sequence ID" value="NZ_DF967971.1"/>
</dbReference>
<dbReference type="SMART" id="SM00382">
    <property type="entry name" value="AAA"/>
    <property type="match status" value="1"/>
</dbReference>
<organism evidence="11 12">
    <name type="scientific">Bellilinea caldifistulae</name>
    <dbReference type="NCBI Taxonomy" id="360411"/>
    <lineage>
        <taxon>Bacteria</taxon>
        <taxon>Bacillati</taxon>
        <taxon>Chloroflexota</taxon>
        <taxon>Anaerolineae</taxon>
        <taxon>Anaerolineales</taxon>
        <taxon>Anaerolineaceae</taxon>
        <taxon>Bellilinea</taxon>
    </lineage>
</organism>
<dbReference type="OrthoDB" id="9778160at2"/>
<proteinExistence type="predicted"/>
<dbReference type="EMBL" id="LGHJ01000017">
    <property type="protein sequence ID" value="KPL74469.1"/>
    <property type="molecule type" value="Genomic_DNA"/>
</dbReference>
<dbReference type="Gene3D" id="2.40.50.100">
    <property type="match status" value="1"/>
</dbReference>
<dbReference type="GO" id="GO:0005524">
    <property type="term" value="F:ATP binding"/>
    <property type="evidence" value="ECO:0007669"/>
    <property type="project" value="UniProtKB-KW"/>
</dbReference>
<dbReference type="PROSITE" id="PS00211">
    <property type="entry name" value="ABC_TRANSPORTER_1"/>
    <property type="match status" value="1"/>
</dbReference>
<comment type="caution">
    <text evidence="11">The sequence shown here is derived from an EMBL/GenBank/DDBJ whole genome shotgun (WGS) entry which is preliminary data.</text>
</comment>
<dbReference type="Gene3D" id="3.40.50.300">
    <property type="entry name" value="P-loop containing nucleotide triphosphate hydrolases"/>
    <property type="match status" value="1"/>
</dbReference>
<dbReference type="FunFam" id="3.40.50.300:FF:000425">
    <property type="entry name" value="Probable ABC transporter, ATP-binding subunit"/>
    <property type="match status" value="1"/>
</dbReference>
<accession>A0A0P6XHS3</accession>
<evidence type="ECO:0000259" key="10">
    <source>
        <dbReference type="PROSITE" id="PS50893"/>
    </source>
</evidence>
<evidence type="ECO:0000256" key="3">
    <source>
        <dbReference type="ARBA" id="ARBA00022496"/>
    </source>
</evidence>
<dbReference type="Pfam" id="PF00005">
    <property type="entry name" value="ABC_tran"/>
    <property type="match status" value="1"/>
</dbReference>
<keyword evidence="8" id="KW-0472">Membrane</keyword>
<dbReference type="PROSITE" id="PS50893">
    <property type="entry name" value="ABC_TRANSPORTER_2"/>
    <property type="match status" value="1"/>
</dbReference>
<evidence type="ECO:0000256" key="4">
    <source>
        <dbReference type="ARBA" id="ARBA00022741"/>
    </source>
</evidence>
<evidence type="ECO:0000313" key="11">
    <source>
        <dbReference type="EMBL" id="KPL74469.1"/>
    </source>
</evidence>
<keyword evidence="12" id="KW-1185">Reference proteome</keyword>
<dbReference type="InterPro" id="IPR017871">
    <property type="entry name" value="ABC_transporter-like_CS"/>
</dbReference>